<dbReference type="InterPro" id="IPR036480">
    <property type="entry name" value="CarbP_synth_ssu_N_sf"/>
</dbReference>
<comment type="catalytic activity">
    <reaction evidence="10">
        <text>L-glutamine + H2O = L-glutamate + NH4(+)</text>
        <dbReference type="Rhea" id="RHEA:15889"/>
        <dbReference type="ChEBI" id="CHEBI:15377"/>
        <dbReference type="ChEBI" id="CHEBI:28938"/>
        <dbReference type="ChEBI" id="CHEBI:29985"/>
        <dbReference type="ChEBI" id="CHEBI:58359"/>
    </reaction>
</comment>
<evidence type="ECO:0000256" key="2">
    <source>
        <dbReference type="ARBA" id="ARBA00007800"/>
    </source>
</evidence>
<feature type="region of interest" description="CPSase" evidence="10">
    <location>
        <begin position="1"/>
        <end position="218"/>
    </location>
</feature>
<keyword evidence="7 10" id="KW-0315">Glutamine amidotransferase</keyword>
<dbReference type="NCBIfam" id="NF009475">
    <property type="entry name" value="PRK12838.1"/>
    <property type="match status" value="1"/>
</dbReference>
<dbReference type="PRINTS" id="PR00097">
    <property type="entry name" value="ANTSNTHASEII"/>
</dbReference>
<comment type="catalytic activity">
    <reaction evidence="9 10">
        <text>hydrogencarbonate + L-glutamine + 2 ATP + H2O = carbamoyl phosphate + L-glutamate + 2 ADP + phosphate + 2 H(+)</text>
        <dbReference type="Rhea" id="RHEA:18633"/>
        <dbReference type="ChEBI" id="CHEBI:15377"/>
        <dbReference type="ChEBI" id="CHEBI:15378"/>
        <dbReference type="ChEBI" id="CHEBI:17544"/>
        <dbReference type="ChEBI" id="CHEBI:29985"/>
        <dbReference type="ChEBI" id="CHEBI:30616"/>
        <dbReference type="ChEBI" id="CHEBI:43474"/>
        <dbReference type="ChEBI" id="CHEBI:58228"/>
        <dbReference type="ChEBI" id="CHEBI:58359"/>
        <dbReference type="ChEBI" id="CHEBI:456216"/>
        <dbReference type="EC" id="6.3.5.5"/>
    </reaction>
</comment>
<feature type="active site" evidence="10">
    <location>
        <position position="382"/>
    </location>
</feature>
<comment type="subunit">
    <text evidence="10">Composed of two chains; the small (or glutamine) chain promotes the hydrolysis of glutamine to ammonia, which is used by the large (or ammonia) chain to synthesize carbamoyl phosphate. Tetramer of heterodimers (alpha,beta)4.</text>
</comment>
<dbReference type="Proteomes" id="UP000240811">
    <property type="component" value="Unassembled WGS sequence"/>
</dbReference>
<evidence type="ECO:0000256" key="1">
    <source>
        <dbReference type="ARBA" id="ARBA00005077"/>
    </source>
</evidence>
<evidence type="ECO:0000256" key="10">
    <source>
        <dbReference type="HAMAP-Rule" id="MF_01209"/>
    </source>
</evidence>
<dbReference type="InterPro" id="IPR017926">
    <property type="entry name" value="GATASE"/>
</dbReference>
<dbReference type="SUPFAM" id="SSF52317">
    <property type="entry name" value="Class I glutamine amidotransferase-like"/>
    <property type="match status" value="1"/>
</dbReference>
<evidence type="ECO:0000256" key="4">
    <source>
        <dbReference type="ARBA" id="ARBA00022598"/>
    </source>
</evidence>
<dbReference type="SUPFAM" id="SSF52021">
    <property type="entry name" value="Carbamoyl phosphate synthetase, small subunit N-terminal domain"/>
    <property type="match status" value="1"/>
</dbReference>
<dbReference type="GO" id="GO:0044205">
    <property type="term" value="P:'de novo' UMP biosynthetic process"/>
    <property type="evidence" value="ECO:0007669"/>
    <property type="project" value="UniProtKB-UniRule"/>
</dbReference>
<dbReference type="CDD" id="cd01744">
    <property type="entry name" value="GATase1_CPSase"/>
    <property type="match status" value="1"/>
</dbReference>
<feature type="active site" description="Nucleophile" evidence="10">
    <location>
        <position position="296"/>
    </location>
</feature>
<organism evidence="12 13">
    <name type="scientific">Candidatus Liberibacter europaeus</name>
    <dbReference type="NCBI Taxonomy" id="744859"/>
    <lineage>
        <taxon>Bacteria</taxon>
        <taxon>Pseudomonadati</taxon>
        <taxon>Pseudomonadota</taxon>
        <taxon>Alphaproteobacteria</taxon>
        <taxon>Hyphomicrobiales</taxon>
        <taxon>Rhizobiaceae</taxon>
        <taxon>Liberibacter</taxon>
    </lineage>
</organism>
<feature type="binding site" evidence="10">
    <location>
        <position position="338"/>
    </location>
    <ligand>
        <name>L-glutamine</name>
        <dbReference type="ChEBI" id="CHEBI:58359"/>
    </ligand>
</feature>
<feature type="binding site" evidence="10">
    <location>
        <position position="297"/>
    </location>
    <ligand>
        <name>L-glutamine</name>
        <dbReference type="ChEBI" id="CHEBI:58359"/>
    </ligand>
</feature>
<dbReference type="GO" id="GO:0004088">
    <property type="term" value="F:carbamoyl-phosphate synthase (glutamine-hydrolyzing) activity"/>
    <property type="evidence" value="ECO:0007669"/>
    <property type="project" value="UniProtKB-UniRule"/>
</dbReference>
<dbReference type="GO" id="GO:0006541">
    <property type="term" value="P:glutamine metabolic process"/>
    <property type="evidence" value="ECO:0007669"/>
    <property type="project" value="InterPro"/>
</dbReference>
<feature type="binding site" evidence="10">
    <location>
        <position position="300"/>
    </location>
    <ligand>
        <name>L-glutamine</name>
        <dbReference type="ChEBI" id="CHEBI:58359"/>
    </ligand>
</feature>
<feature type="binding site" evidence="10">
    <location>
        <position position="341"/>
    </location>
    <ligand>
        <name>L-glutamine</name>
        <dbReference type="ChEBI" id="CHEBI:58359"/>
    </ligand>
</feature>
<dbReference type="InterPro" id="IPR006274">
    <property type="entry name" value="CarbamoylP_synth_ssu"/>
</dbReference>
<dbReference type="Pfam" id="PF00988">
    <property type="entry name" value="CPSase_sm_chain"/>
    <property type="match status" value="1"/>
</dbReference>
<sequence length="408" mass="44131">MSVIAPWNIKNPTAILILADGSIIEGKGCGATGFVYAEICFNTSLTGYQEILTDSSYLGQIVNFTFPHIGNVGVNNDDCESLSTTSFKGAVGIVIKADITDPSNYRSNMHFDNWLKSYGIIGLLGIDTRALTIWIRENGVSNAVIAHNPSGQFDIEYLQGNMKHSNALKGKDGVTKCNGLKGVELAKHATILQNRDWLEKSWKWGQGKSFLSKDNSEYHVVCIDYGVKANILRILADLGCRITIVKADTSEEAVLDLCPDGVLLSNGPGDPATTSSYSSPVICSLVASGIPIFGICLGHQLLGIALGAQSVKMHQGHHGANHPVKNLLTGKVEIVSMNHGFVIDSDTLPAGVEETHISLFDNSNCGLRVVDKPVFSVQHHPESSPGPQDSHYLFDCFLDFMRERKGLC</sequence>
<feature type="domain" description="Carbamoyl-phosphate synthase small subunit N-terminal" evidence="11">
    <location>
        <begin position="12"/>
        <end position="146"/>
    </location>
</feature>
<gene>
    <name evidence="10" type="primary">carA</name>
    <name evidence="12" type="ORF">C4617_00425</name>
</gene>
<dbReference type="HAMAP" id="MF_01209">
    <property type="entry name" value="CPSase_S_chain"/>
    <property type="match status" value="1"/>
</dbReference>
<dbReference type="Gene3D" id="3.50.30.20">
    <property type="entry name" value="Carbamoyl-phosphate synthase small subunit, N-terminal domain"/>
    <property type="match status" value="1"/>
</dbReference>
<feature type="binding site" evidence="10">
    <location>
        <position position="340"/>
    </location>
    <ligand>
        <name>L-glutamine</name>
        <dbReference type="ChEBI" id="CHEBI:58359"/>
    </ligand>
</feature>
<dbReference type="EC" id="6.3.5.5" evidence="10"/>
<dbReference type="UniPathway" id="UPA00068">
    <property type="reaction ID" value="UER00171"/>
</dbReference>
<evidence type="ECO:0000256" key="6">
    <source>
        <dbReference type="ARBA" id="ARBA00022840"/>
    </source>
</evidence>
<dbReference type="GO" id="GO:0004359">
    <property type="term" value="F:glutaminase activity"/>
    <property type="evidence" value="ECO:0007669"/>
    <property type="project" value="RHEA"/>
</dbReference>
<dbReference type="UniPathway" id="UPA00070">
    <property type="reaction ID" value="UER00115"/>
</dbReference>
<feature type="binding site" evidence="10">
    <location>
        <position position="267"/>
    </location>
    <ligand>
        <name>L-glutamine</name>
        <dbReference type="ChEBI" id="CHEBI:58359"/>
    </ligand>
</feature>
<dbReference type="NCBIfam" id="TIGR01368">
    <property type="entry name" value="CPSaseIIsmall"/>
    <property type="match status" value="1"/>
</dbReference>
<keyword evidence="8 10" id="KW-0665">Pyrimidine biosynthesis</keyword>
<dbReference type="GO" id="GO:0006207">
    <property type="term" value="P:'de novo' pyrimidine nucleobase biosynthetic process"/>
    <property type="evidence" value="ECO:0007669"/>
    <property type="project" value="InterPro"/>
</dbReference>
<evidence type="ECO:0000256" key="3">
    <source>
        <dbReference type="ARBA" id="ARBA00022571"/>
    </source>
</evidence>
<keyword evidence="10" id="KW-0028">Amino-acid biosynthesis</keyword>
<dbReference type="PANTHER" id="PTHR43418">
    <property type="entry name" value="MULTIFUNCTIONAL TRYPTOPHAN BIOSYNTHESIS PROTEIN-RELATED"/>
    <property type="match status" value="1"/>
</dbReference>
<name>A0A2T4VYU3_9HYPH</name>
<comment type="pathway">
    <text evidence="1 10">Amino-acid biosynthesis; L-arginine biosynthesis; carbamoyl phosphate from bicarbonate: step 1/1.</text>
</comment>
<dbReference type="PROSITE" id="PS51273">
    <property type="entry name" value="GATASE_TYPE_1"/>
    <property type="match status" value="1"/>
</dbReference>
<protein>
    <recommendedName>
        <fullName evidence="10">Carbamoyl phosphate synthase small chain</fullName>
        <ecNumber evidence="10">6.3.5.5</ecNumber>
    </recommendedName>
    <alternativeName>
        <fullName evidence="10">Carbamoyl phosphate synthetase glutamine chain</fullName>
    </alternativeName>
</protein>
<accession>A0A2T4VYU3</accession>
<keyword evidence="3 10" id="KW-0055">Arginine biosynthesis</keyword>
<evidence type="ECO:0000313" key="13">
    <source>
        <dbReference type="Proteomes" id="UP000240811"/>
    </source>
</evidence>
<feature type="active site" evidence="10">
    <location>
        <position position="380"/>
    </location>
</feature>
<evidence type="ECO:0000256" key="7">
    <source>
        <dbReference type="ARBA" id="ARBA00022962"/>
    </source>
</evidence>
<keyword evidence="4 10" id="KW-0436">Ligase</keyword>
<dbReference type="EMBL" id="PSQJ01000001">
    <property type="protein sequence ID" value="PTL86923.1"/>
    <property type="molecule type" value="Genomic_DNA"/>
</dbReference>
<dbReference type="GO" id="GO:0006526">
    <property type="term" value="P:L-arginine biosynthetic process"/>
    <property type="evidence" value="ECO:0007669"/>
    <property type="project" value="UniProtKB-UniRule"/>
</dbReference>
<dbReference type="SMART" id="SM01097">
    <property type="entry name" value="CPSase_sm_chain"/>
    <property type="match status" value="1"/>
</dbReference>
<dbReference type="InterPro" id="IPR029062">
    <property type="entry name" value="Class_I_gatase-like"/>
</dbReference>
<comment type="similarity">
    <text evidence="2 10">Belongs to the CarA family.</text>
</comment>
<comment type="pathway">
    <text evidence="10">Pyrimidine metabolism; UMP biosynthesis via de novo pathway; (S)-dihydroorotate from bicarbonate: step 1/3.</text>
</comment>
<evidence type="ECO:0000259" key="11">
    <source>
        <dbReference type="SMART" id="SM01097"/>
    </source>
</evidence>
<reference evidence="13" key="1">
    <citation type="submission" date="2018-02" db="EMBL/GenBank/DDBJ databases">
        <title>Genome sequence of Candidatus Liberibacter europaeus.</title>
        <authorList>
            <person name="Frampton R.A."/>
            <person name="Thompson S.M."/>
            <person name="David C."/>
            <person name="Addison S.M."/>
            <person name="Smith G.R."/>
        </authorList>
    </citation>
    <scope>NUCLEOTIDE SEQUENCE [LARGE SCALE GENOMIC DNA]</scope>
</reference>
<dbReference type="AlphaFoldDB" id="A0A2T4VYU3"/>
<feature type="binding site" evidence="10">
    <location>
        <position position="56"/>
    </location>
    <ligand>
        <name>L-glutamine</name>
        <dbReference type="ChEBI" id="CHEBI:58359"/>
    </ligand>
</feature>
<keyword evidence="5 10" id="KW-0547">Nucleotide-binding</keyword>
<keyword evidence="6 10" id="KW-0067">ATP-binding</keyword>
<evidence type="ECO:0000313" key="12">
    <source>
        <dbReference type="EMBL" id="PTL86923.1"/>
    </source>
</evidence>
<evidence type="ECO:0000256" key="5">
    <source>
        <dbReference type="ARBA" id="ARBA00022741"/>
    </source>
</evidence>
<dbReference type="PRINTS" id="PR00099">
    <property type="entry name" value="CPSGATASE"/>
</dbReference>
<comment type="function">
    <text evidence="10">Small subunit of the glutamine-dependent carbamoyl phosphate synthetase (CPSase). CPSase catalyzes the formation of carbamoyl phosphate from the ammonia moiety of glutamine, carbonate, and phosphate donated by ATP, constituting the first step of 2 biosynthetic pathways, one leading to arginine and/or urea and the other to pyrimidine nucleotides. The small subunit (glutamine amidotransferase) binds and cleaves glutamine to supply the large subunit with the substrate ammonia.</text>
</comment>
<dbReference type="Gene3D" id="3.40.50.880">
    <property type="match status" value="1"/>
</dbReference>
<dbReference type="InterPro" id="IPR002474">
    <property type="entry name" value="CarbamoylP_synth_ssu_N"/>
</dbReference>
<dbReference type="PANTHER" id="PTHR43418:SF7">
    <property type="entry name" value="CARBAMOYL-PHOSPHATE SYNTHASE SMALL CHAIN"/>
    <property type="match status" value="1"/>
</dbReference>
<comment type="caution">
    <text evidence="12">The sequence shown here is derived from an EMBL/GenBank/DDBJ whole genome shotgun (WGS) entry which is preliminary data.</text>
</comment>
<evidence type="ECO:0000256" key="9">
    <source>
        <dbReference type="ARBA" id="ARBA00048816"/>
    </source>
</evidence>
<dbReference type="PRINTS" id="PR00096">
    <property type="entry name" value="GATASE"/>
</dbReference>
<proteinExistence type="inferred from homology"/>
<dbReference type="GO" id="GO:0005524">
    <property type="term" value="F:ATP binding"/>
    <property type="evidence" value="ECO:0007669"/>
    <property type="project" value="UniProtKB-UniRule"/>
</dbReference>
<dbReference type="InterPro" id="IPR050472">
    <property type="entry name" value="Anth_synth/Amidotransfase"/>
</dbReference>
<feature type="binding site" evidence="10">
    <location>
        <position position="269"/>
    </location>
    <ligand>
        <name>L-glutamine</name>
        <dbReference type="ChEBI" id="CHEBI:58359"/>
    </ligand>
</feature>
<dbReference type="Pfam" id="PF00117">
    <property type="entry name" value="GATase"/>
    <property type="match status" value="1"/>
</dbReference>
<dbReference type="InterPro" id="IPR035686">
    <property type="entry name" value="CPSase_GATase1"/>
</dbReference>
<evidence type="ECO:0000256" key="8">
    <source>
        <dbReference type="ARBA" id="ARBA00022975"/>
    </source>
</evidence>